<dbReference type="InterPro" id="IPR021475">
    <property type="entry name" value="Pants/Emi1-like"/>
</dbReference>
<proteinExistence type="predicted"/>
<dbReference type="OrthoDB" id="2017405at2759"/>
<dbReference type="AlphaFoldDB" id="A0A9W4TRS4"/>
<dbReference type="PANTHER" id="PTHR28052">
    <property type="entry name" value="UPF0545 PROTEIN C22ORF39"/>
    <property type="match status" value="1"/>
</dbReference>
<evidence type="ECO:0008006" key="3">
    <source>
        <dbReference type="Google" id="ProtNLM"/>
    </source>
</evidence>
<name>A0A9W4TRS4_9ASCO</name>
<reference evidence="1" key="1">
    <citation type="submission" date="2022-12" db="EMBL/GenBank/DDBJ databases">
        <authorList>
            <person name="Brejova B."/>
        </authorList>
    </citation>
    <scope>NUCLEOTIDE SEQUENCE</scope>
</reference>
<dbReference type="Pfam" id="PF11326">
    <property type="entry name" value="PANTS-like"/>
    <property type="match status" value="1"/>
</dbReference>
<comment type="caution">
    <text evidence="1">The sequence shown here is derived from an EMBL/GenBank/DDBJ whole genome shotgun (WGS) entry which is preliminary data.</text>
</comment>
<sequence length="142" mass="17059">MSKEESELNEIWKAFQDEIKDQPIDNKHTKTTNVNDNIKTEEFPTRLSIITAMDELIECYAIGGQVRNYYRYGAYDDCKRQREKFWFSLKYGTLQDKENPLNTSKIQEFYKERFLQDRSRGGSSEDIWDLRRELLDDPFNKH</sequence>
<accession>A0A9W4TRS4</accession>
<evidence type="ECO:0000313" key="2">
    <source>
        <dbReference type="Proteomes" id="UP001152885"/>
    </source>
</evidence>
<organism evidence="1 2">
    <name type="scientific">Candida verbasci</name>
    <dbReference type="NCBI Taxonomy" id="1227364"/>
    <lineage>
        <taxon>Eukaryota</taxon>
        <taxon>Fungi</taxon>
        <taxon>Dikarya</taxon>
        <taxon>Ascomycota</taxon>
        <taxon>Saccharomycotina</taxon>
        <taxon>Pichiomycetes</taxon>
        <taxon>Debaryomycetaceae</taxon>
        <taxon>Candida/Lodderomyces clade</taxon>
        <taxon>Candida</taxon>
    </lineage>
</organism>
<evidence type="ECO:0000313" key="1">
    <source>
        <dbReference type="EMBL" id="CAI5756503.1"/>
    </source>
</evidence>
<dbReference type="PANTHER" id="PTHR28052:SF1">
    <property type="entry name" value="UPF0545 PROTEIN C22ORF39"/>
    <property type="match status" value="1"/>
</dbReference>
<keyword evidence="2" id="KW-1185">Reference proteome</keyword>
<protein>
    <recommendedName>
        <fullName evidence="3">Early meiotic induction protein 1</fullName>
    </recommendedName>
</protein>
<dbReference type="Proteomes" id="UP001152885">
    <property type="component" value="Unassembled WGS sequence"/>
</dbReference>
<gene>
    <name evidence="1" type="ORF">CANVERA_P1020</name>
</gene>
<dbReference type="EMBL" id="CANTUO010000001">
    <property type="protein sequence ID" value="CAI5756503.1"/>
    <property type="molecule type" value="Genomic_DNA"/>
</dbReference>